<evidence type="ECO:0000256" key="8">
    <source>
        <dbReference type="PIRSR" id="PIRSR602403-1"/>
    </source>
</evidence>
<evidence type="ECO:0000256" key="5">
    <source>
        <dbReference type="ARBA" id="ARBA00023002"/>
    </source>
</evidence>
<keyword evidence="5" id="KW-0560">Oxidoreductase</keyword>
<evidence type="ECO:0000256" key="1">
    <source>
        <dbReference type="ARBA" id="ARBA00001971"/>
    </source>
</evidence>
<evidence type="ECO:0000256" key="3">
    <source>
        <dbReference type="ARBA" id="ARBA00022617"/>
    </source>
</evidence>
<dbReference type="VEuPathDB" id="FungiDB:ASPBRDRAFT_45548"/>
<comment type="cofactor">
    <cofactor evidence="1 8">
        <name>heme</name>
        <dbReference type="ChEBI" id="CHEBI:30413"/>
    </cofactor>
</comment>
<dbReference type="CDD" id="cd11040">
    <property type="entry name" value="CYP7_CYP8-like"/>
    <property type="match status" value="1"/>
</dbReference>
<dbReference type="Gene3D" id="1.10.630.10">
    <property type="entry name" value="Cytochrome P450"/>
    <property type="match status" value="1"/>
</dbReference>
<organism evidence="9 10">
    <name type="scientific">Aspergillus brasiliensis (strain CBS 101740 / IMI 381727 / IBT 21946)</name>
    <dbReference type="NCBI Taxonomy" id="767769"/>
    <lineage>
        <taxon>Eukaryota</taxon>
        <taxon>Fungi</taxon>
        <taxon>Dikarya</taxon>
        <taxon>Ascomycota</taxon>
        <taxon>Pezizomycotina</taxon>
        <taxon>Eurotiomycetes</taxon>
        <taxon>Eurotiomycetidae</taxon>
        <taxon>Eurotiales</taxon>
        <taxon>Aspergillaceae</taxon>
        <taxon>Aspergillus</taxon>
        <taxon>Aspergillus subgen. Circumdati</taxon>
    </lineage>
</organism>
<evidence type="ECO:0000313" key="9">
    <source>
        <dbReference type="EMBL" id="OJJ70257.1"/>
    </source>
</evidence>
<dbReference type="GO" id="GO:0020037">
    <property type="term" value="F:heme binding"/>
    <property type="evidence" value="ECO:0007669"/>
    <property type="project" value="InterPro"/>
</dbReference>
<keyword evidence="6 8" id="KW-0408">Iron</keyword>
<evidence type="ECO:0000256" key="7">
    <source>
        <dbReference type="ARBA" id="ARBA00023033"/>
    </source>
</evidence>
<dbReference type="OMA" id="PYWGSAM"/>
<evidence type="ECO:0000313" key="10">
    <source>
        <dbReference type="Proteomes" id="UP000184499"/>
    </source>
</evidence>
<keyword evidence="7" id="KW-0503">Monooxygenase</keyword>
<dbReference type="InterPro" id="IPR036396">
    <property type="entry name" value="Cyt_P450_sf"/>
</dbReference>
<accession>A0A1L9UF12</accession>
<dbReference type="InterPro" id="IPR050529">
    <property type="entry name" value="CYP450_sterol_14alpha_dmase"/>
</dbReference>
<dbReference type="GO" id="GO:0016705">
    <property type="term" value="F:oxidoreductase activity, acting on paired donors, with incorporation or reduction of molecular oxygen"/>
    <property type="evidence" value="ECO:0007669"/>
    <property type="project" value="InterPro"/>
</dbReference>
<feature type="binding site" description="axial binding residue" evidence="8">
    <location>
        <position position="502"/>
    </location>
    <ligand>
        <name>heme</name>
        <dbReference type="ChEBI" id="CHEBI:30413"/>
    </ligand>
    <ligandPart>
        <name>Fe</name>
        <dbReference type="ChEBI" id="CHEBI:18248"/>
    </ligandPart>
</feature>
<dbReference type="AlphaFoldDB" id="A0A1L9UF12"/>
<evidence type="ECO:0008006" key="11">
    <source>
        <dbReference type="Google" id="ProtNLM"/>
    </source>
</evidence>
<sequence length="558" mass="62613">MNPVIVPGAAAAAALALIFFILRALSARSRGFNKKLDAAPLTVPYTIPLVRSTFSFVFDGPNFFIRAARFCQGRWPLRVGLLNDEVYLVQGQKNITSIFSNPKLTVTRAYGVVLKYCCGMDQKAVDVYVSDTSGSRERPIPGSSIPPNRRVGYHTHENLFHGLLGNGLGHTAERFDAAIKSSLEKAVPIGPSWTHVDDLTEFFEDHLGTAILEALFGPLLLTETPGFHRTLWQYDKYIMSMAKRLPSWLIPEGYRLRDEVLRGIMKWHKQATELSENNAADLGEGDPYWGSAMMRERHKMLLGIDEQDLRSVASTDLALIWASITNVVPSTMTLCTQLYSDNSLVTELRSSLSDSIQSESESLQFNMDKISKKPLLLSLYAETLRYGVQIHVPRCSPNQPLHIGKGVIQPDKLILINTALAHTDDEVWNTRDGQYPLDTFWGRRFLVDPQDPQSGPLKPSSAPYEFMMEQMRVKDSDSTGEQFTVQGLEGIWIPYGGGQNACPGRLLAKRIMLLTTAMMVTMFDVELLDPVPHFDSRRFGFGVRKPVTKVPFRIRRRC</sequence>
<dbReference type="OrthoDB" id="3366823at2759"/>
<dbReference type="STRING" id="767769.A0A1L9UF12"/>
<dbReference type="SUPFAM" id="SSF48264">
    <property type="entry name" value="Cytochrome P450"/>
    <property type="match status" value="1"/>
</dbReference>
<protein>
    <recommendedName>
        <fullName evidence="11">Cytochrome P450</fullName>
    </recommendedName>
</protein>
<dbReference type="EMBL" id="KV878687">
    <property type="protein sequence ID" value="OJJ70257.1"/>
    <property type="molecule type" value="Genomic_DNA"/>
</dbReference>
<dbReference type="GeneID" id="93577925"/>
<evidence type="ECO:0000256" key="4">
    <source>
        <dbReference type="ARBA" id="ARBA00022723"/>
    </source>
</evidence>
<keyword evidence="3 8" id="KW-0349">Heme</keyword>
<proteinExistence type="inferred from homology"/>
<evidence type="ECO:0000256" key="2">
    <source>
        <dbReference type="ARBA" id="ARBA00010617"/>
    </source>
</evidence>
<dbReference type="PANTHER" id="PTHR24304:SF2">
    <property type="entry name" value="24-HYDROXYCHOLESTEROL 7-ALPHA-HYDROXYLASE"/>
    <property type="match status" value="1"/>
</dbReference>
<dbReference type="PRINTS" id="PR00465">
    <property type="entry name" value="EP450IV"/>
</dbReference>
<dbReference type="GO" id="GO:0008395">
    <property type="term" value="F:steroid hydroxylase activity"/>
    <property type="evidence" value="ECO:0007669"/>
    <property type="project" value="TreeGrafter"/>
</dbReference>
<dbReference type="Proteomes" id="UP000184499">
    <property type="component" value="Unassembled WGS sequence"/>
</dbReference>
<reference evidence="10" key="1">
    <citation type="journal article" date="2017" name="Genome Biol.">
        <title>Comparative genomics reveals high biological diversity and specific adaptations in the industrially and medically important fungal genus Aspergillus.</title>
        <authorList>
            <person name="de Vries R.P."/>
            <person name="Riley R."/>
            <person name="Wiebenga A."/>
            <person name="Aguilar-Osorio G."/>
            <person name="Amillis S."/>
            <person name="Uchima C.A."/>
            <person name="Anderluh G."/>
            <person name="Asadollahi M."/>
            <person name="Askin M."/>
            <person name="Barry K."/>
            <person name="Battaglia E."/>
            <person name="Bayram O."/>
            <person name="Benocci T."/>
            <person name="Braus-Stromeyer S.A."/>
            <person name="Caldana C."/>
            <person name="Canovas D."/>
            <person name="Cerqueira G.C."/>
            <person name="Chen F."/>
            <person name="Chen W."/>
            <person name="Choi C."/>
            <person name="Clum A."/>
            <person name="Dos Santos R.A."/>
            <person name="Damasio A.R."/>
            <person name="Diallinas G."/>
            <person name="Emri T."/>
            <person name="Fekete E."/>
            <person name="Flipphi M."/>
            <person name="Freyberg S."/>
            <person name="Gallo A."/>
            <person name="Gournas C."/>
            <person name="Habgood R."/>
            <person name="Hainaut M."/>
            <person name="Harispe M.L."/>
            <person name="Henrissat B."/>
            <person name="Hilden K.S."/>
            <person name="Hope R."/>
            <person name="Hossain A."/>
            <person name="Karabika E."/>
            <person name="Karaffa L."/>
            <person name="Karanyi Z."/>
            <person name="Krasevec N."/>
            <person name="Kuo A."/>
            <person name="Kusch H."/>
            <person name="LaButti K."/>
            <person name="Lagendijk E.L."/>
            <person name="Lapidus A."/>
            <person name="Levasseur A."/>
            <person name="Lindquist E."/>
            <person name="Lipzen A."/>
            <person name="Logrieco A.F."/>
            <person name="MacCabe A."/>
            <person name="Maekelae M.R."/>
            <person name="Malavazi I."/>
            <person name="Melin P."/>
            <person name="Meyer V."/>
            <person name="Mielnichuk N."/>
            <person name="Miskei M."/>
            <person name="Molnar A.P."/>
            <person name="Mule G."/>
            <person name="Ngan C.Y."/>
            <person name="Orejas M."/>
            <person name="Orosz E."/>
            <person name="Ouedraogo J.P."/>
            <person name="Overkamp K.M."/>
            <person name="Park H.-S."/>
            <person name="Perrone G."/>
            <person name="Piumi F."/>
            <person name="Punt P.J."/>
            <person name="Ram A.F."/>
            <person name="Ramon A."/>
            <person name="Rauscher S."/>
            <person name="Record E."/>
            <person name="Riano-Pachon D.M."/>
            <person name="Robert V."/>
            <person name="Roehrig J."/>
            <person name="Ruller R."/>
            <person name="Salamov A."/>
            <person name="Salih N.S."/>
            <person name="Samson R.A."/>
            <person name="Sandor E."/>
            <person name="Sanguinetti M."/>
            <person name="Schuetze T."/>
            <person name="Sepcic K."/>
            <person name="Shelest E."/>
            <person name="Sherlock G."/>
            <person name="Sophianopoulou V."/>
            <person name="Squina F.M."/>
            <person name="Sun H."/>
            <person name="Susca A."/>
            <person name="Todd R.B."/>
            <person name="Tsang A."/>
            <person name="Unkles S.E."/>
            <person name="van de Wiele N."/>
            <person name="van Rossen-Uffink D."/>
            <person name="Oliveira J.V."/>
            <person name="Vesth T.C."/>
            <person name="Visser J."/>
            <person name="Yu J.-H."/>
            <person name="Zhou M."/>
            <person name="Andersen M.R."/>
            <person name="Archer D.B."/>
            <person name="Baker S.E."/>
            <person name="Benoit I."/>
            <person name="Brakhage A.A."/>
            <person name="Braus G.H."/>
            <person name="Fischer R."/>
            <person name="Frisvad J.C."/>
            <person name="Goldman G.H."/>
            <person name="Houbraken J."/>
            <person name="Oakley B."/>
            <person name="Pocsi I."/>
            <person name="Scazzocchio C."/>
            <person name="Seiboth B."/>
            <person name="vanKuyk P.A."/>
            <person name="Wortman J."/>
            <person name="Dyer P.S."/>
            <person name="Grigoriev I.V."/>
        </authorList>
    </citation>
    <scope>NUCLEOTIDE SEQUENCE [LARGE SCALE GENOMIC DNA]</scope>
    <source>
        <strain evidence="10">CBS 101740 / IMI 381727 / IBT 21946</strain>
    </source>
</reference>
<evidence type="ECO:0000256" key="6">
    <source>
        <dbReference type="ARBA" id="ARBA00023004"/>
    </source>
</evidence>
<dbReference type="PANTHER" id="PTHR24304">
    <property type="entry name" value="CYTOCHROME P450 FAMILY 7"/>
    <property type="match status" value="1"/>
</dbReference>
<dbReference type="RefSeq" id="XP_067477505.1">
    <property type="nucleotide sequence ID" value="XM_067625437.1"/>
</dbReference>
<dbReference type="GO" id="GO:0005506">
    <property type="term" value="F:iron ion binding"/>
    <property type="evidence" value="ECO:0007669"/>
    <property type="project" value="InterPro"/>
</dbReference>
<comment type="similarity">
    <text evidence="2">Belongs to the cytochrome P450 family.</text>
</comment>
<keyword evidence="10" id="KW-1185">Reference proteome</keyword>
<name>A0A1L9UF12_ASPBC</name>
<gene>
    <name evidence="9" type="ORF">ASPBRDRAFT_45548</name>
</gene>
<keyword evidence="4 8" id="KW-0479">Metal-binding</keyword>
<dbReference type="InterPro" id="IPR002403">
    <property type="entry name" value="Cyt_P450_E_grp-IV"/>
</dbReference>